<evidence type="ECO:0000313" key="1">
    <source>
        <dbReference type="EMBL" id="HGZ42547.1"/>
    </source>
</evidence>
<accession>A0A832MJ74</accession>
<organism evidence="1">
    <name type="scientific">Eiseniibacteriota bacterium</name>
    <dbReference type="NCBI Taxonomy" id="2212470"/>
    <lineage>
        <taxon>Bacteria</taxon>
        <taxon>Candidatus Eiseniibacteriota</taxon>
    </lineage>
</organism>
<name>A0A832MJ74_UNCEI</name>
<reference evidence="1" key="1">
    <citation type="journal article" date="2020" name="mSystems">
        <title>Genome- and Community-Level Interaction Insights into Carbon Utilization and Element Cycling Functions of Hydrothermarchaeota in Hydrothermal Sediment.</title>
        <authorList>
            <person name="Zhou Z."/>
            <person name="Liu Y."/>
            <person name="Xu W."/>
            <person name="Pan J."/>
            <person name="Luo Z.H."/>
            <person name="Li M."/>
        </authorList>
    </citation>
    <scope>NUCLEOTIDE SEQUENCE [LARGE SCALE GENOMIC DNA]</scope>
    <source>
        <strain evidence="1">SpSt-381</strain>
    </source>
</reference>
<gene>
    <name evidence="1" type="ORF">ENR23_03815</name>
</gene>
<dbReference type="AlphaFoldDB" id="A0A832MJ74"/>
<dbReference type="EMBL" id="DSQF01000006">
    <property type="protein sequence ID" value="HGZ42547.1"/>
    <property type="molecule type" value="Genomic_DNA"/>
</dbReference>
<sequence length="156" mass="17266">MWAELRPHCGKAYLGRLAEGTEPSDAAWGESLLVARFLDCSEEEIRIALEVGADRSRTWIVRRGPHGVRLTHDHRHADGSEDSVSRYGGLAPAPAAGLALDFPADSFTARLLPRAATNVWTLAVEPGRGFAYALRREVEGRRFRIEFDFARPAAVR</sequence>
<protein>
    <submittedName>
        <fullName evidence="1">Uncharacterized protein</fullName>
    </submittedName>
</protein>
<proteinExistence type="predicted"/>
<comment type="caution">
    <text evidence="1">The sequence shown here is derived from an EMBL/GenBank/DDBJ whole genome shotgun (WGS) entry which is preliminary data.</text>
</comment>